<dbReference type="Proteomes" id="UP000886058">
    <property type="component" value="Unassembled WGS sequence"/>
</dbReference>
<dbReference type="InterPro" id="IPR014914">
    <property type="entry name" value="RES_dom"/>
</dbReference>
<name>A0A7C5DI73_9CHLB</name>
<sequence>MSYPTWTPSEVSSEACLACLDVWRVVEAQHVVSTMKLIDSLPEQALLEEIIEENKPPLPAEAQGLHYLLSTPFRYPPLPGGSRFRGEADPGVWYGAERMKTAAAEMSYWRWRFMQDAGFERLPPTPYSAFSIPVAGAMVDLRRPPFDRDARFWMHPGDYSVTQAFARVAREVSLAAIIWQSVRDPDPHCYIAVLSPSVFNSNTPENLQTWTLTILPQEAVWYRHGSEAFSFGTSDWG</sequence>
<accession>A0A7C5DI73</accession>
<gene>
    <name evidence="2" type="ORF">ENL07_04630</name>
</gene>
<dbReference type="SMART" id="SM00953">
    <property type="entry name" value="RES"/>
    <property type="match status" value="1"/>
</dbReference>
<protein>
    <submittedName>
        <fullName evidence="2">RES domain-containing protein</fullName>
    </submittedName>
</protein>
<evidence type="ECO:0000313" key="2">
    <source>
        <dbReference type="EMBL" id="HHE31915.1"/>
    </source>
</evidence>
<feature type="domain" description="RES" evidence="1">
    <location>
        <begin position="72"/>
        <end position="205"/>
    </location>
</feature>
<organism evidence="2">
    <name type="scientific">Chlorobaculum parvum</name>
    <dbReference type="NCBI Taxonomy" id="274539"/>
    <lineage>
        <taxon>Bacteria</taxon>
        <taxon>Pseudomonadati</taxon>
        <taxon>Chlorobiota</taxon>
        <taxon>Chlorobiia</taxon>
        <taxon>Chlorobiales</taxon>
        <taxon>Chlorobiaceae</taxon>
        <taxon>Chlorobaculum</taxon>
    </lineage>
</organism>
<dbReference type="EMBL" id="DRSQ01000096">
    <property type="protein sequence ID" value="HHE31915.1"/>
    <property type="molecule type" value="Genomic_DNA"/>
</dbReference>
<dbReference type="Pfam" id="PF08808">
    <property type="entry name" value="RES"/>
    <property type="match status" value="1"/>
</dbReference>
<reference evidence="2" key="1">
    <citation type="journal article" date="2020" name="mSystems">
        <title>Genome- and Community-Level Interaction Insights into Carbon Utilization and Element Cycling Functions of Hydrothermarchaeota in Hydrothermal Sediment.</title>
        <authorList>
            <person name="Zhou Z."/>
            <person name="Liu Y."/>
            <person name="Xu W."/>
            <person name="Pan J."/>
            <person name="Luo Z.H."/>
            <person name="Li M."/>
        </authorList>
    </citation>
    <scope>NUCLEOTIDE SEQUENCE [LARGE SCALE GENOMIC DNA]</scope>
    <source>
        <strain evidence="2">HyVt-633</strain>
    </source>
</reference>
<evidence type="ECO:0000259" key="1">
    <source>
        <dbReference type="SMART" id="SM00953"/>
    </source>
</evidence>
<comment type="caution">
    <text evidence="2">The sequence shown here is derived from an EMBL/GenBank/DDBJ whole genome shotgun (WGS) entry which is preliminary data.</text>
</comment>
<proteinExistence type="predicted"/>
<dbReference type="AlphaFoldDB" id="A0A7C5DI73"/>